<dbReference type="AlphaFoldDB" id="A0A6P6L7Z8"/>
<dbReference type="RefSeq" id="XP_026080657.1">
    <property type="nucleotide sequence ID" value="XM_026224872.1"/>
</dbReference>
<dbReference type="GO" id="GO:0008270">
    <property type="term" value="F:zinc ion binding"/>
    <property type="evidence" value="ECO:0007669"/>
    <property type="project" value="UniProtKB-KW"/>
</dbReference>
<dbReference type="RefSeq" id="XP_026080650.1">
    <property type="nucleotide sequence ID" value="XM_026224865.1"/>
</dbReference>
<dbReference type="InterPro" id="IPR006612">
    <property type="entry name" value="THAP_Znf"/>
</dbReference>
<keyword evidence="3" id="KW-0862">Zinc</keyword>
<dbReference type="PROSITE" id="PS50950">
    <property type="entry name" value="ZF_THAP"/>
    <property type="match status" value="1"/>
</dbReference>
<dbReference type="Proteomes" id="UP000515129">
    <property type="component" value="Chromosome 4"/>
</dbReference>
<dbReference type="PANTHER" id="PTHR31751:SF44">
    <property type="entry name" value="SI:CH211-211K8.4-RELATED"/>
    <property type="match status" value="1"/>
</dbReference>
<feature type="region of interest" description="Disordered" evidence="6">
    <location>
        <begin position="696"/>
        <end position="736"/>
    </location>
</feature>
<evidence type="ECO:0000313" key="9">
    <source>
        <dbReference type="RefSeq" id="XP_026080650.1"/>
    </source>
</evidence>
<evidence type="ECO:0000259" key="7">
    <source>
        <dbReference type="PROSITE" id="PS50950"/>
    </source>
</evidence>
<reference evidence="9 10" key="1">
    <citation type="submission" date="2025-04" db="UniProtKB">
        <authorList>
            <consortium name="RefSeq"/>
        </authorList>
    </citation>
    <scope>IDENTIFICATION</scope>
    <source>
        <strain evidence="9 10">Wakin</strain>
        <tissue evidence="9 10">Muscle</tissue>
    </source>
</reference>
<protein>
    <submittedName>
        <fullName evidence="9 10">Uncharacterized protein LOC113057435 isoform X1</fullName>
    </submittedName>
</protein>
<keyword evidence="2 5" id="KW-0863">Zinc-finger</keyword>
<sequence length="736" mass="83241">MATRRCVLKCDSKANFFHLPKDEHLKTKWLQFIYTTVPQKCSSSLVLCSRHFEDDCFTNLNAIKLGFASRLILKEGSVPSVFASASSSVSQPSTSYQSSQRRVLQSDVASQTDCPQTVSVMTQTDEFQKKSVGTQLSSSTMKNIHIRSTGSTTTSTTYDLPFAPTPVKSGFRAPKIPLLLEEEGGEEEESDIQIPTEPHDSTFNPTDDTTISQKSEMWFGQSSTYADTKYIVFETCLCELFSTCPICNSQSDMKLQRTGTYVAIRQLCPKCLYNRKWQSQPIIGSTPMGNLLLSAATHFTGGSFIQLRKIFKAMELKIHQYVTFRRHCRSFLEPAIVHKWRSEQRKIIQKLQEGGKIALSGDMRADSPGHSAKYGSYTLMHMHSNTIVDLQLVQSSEVGGSYHMEKEGLKRCLDLLESNDLEVDYIVTDRHPQIQKYLRERDITQFYDVCHFEKGLSKKLDKLAKKKDCELLRPWLRSIRNHVYWCATSSTSGPEKVAKWTSLVNHLQNVHTHDNPIFPKCQHPLVASNNQKKWFQQGSLAVHKVEQILYNKRVLKDVEKLSHSFQTSSLEAFHSLILRFAPKNVVFPFIGMLCRLYLAALHHNENANREQATTKAGQAVYRLVFPKSKKGRPLKKESTYTYVDELLKLVFEEVVMDPSTFVEELKSIPIPKPLRAEFVRPSKVEAIASHVSRFSQAEVESRCTLQSDLETPGVSGSQHGSEGQHGHSDPSSPSTS</sequence>
<dbReference type="SUPFAM" id="SSF57716">
    <property type="entry name" value="Glucocorticoid receptor-like (DNA-binding domain)"/>
    <property type="match status" value="1"/>
</dbReference>
<organism evidence="8 9">
    <name type="scientific">Carassius auratus</name>
    <name type="common">Goldfish</name>
    <dbReference type="NCBI Taxonomy" id="7957"/>
    <lineage>
        <taxon>Eukaryota</taxon>
        <taxon>Metazoa</taxon>
        <taxon>Chordata</taxon>
        <taxon>Craniata</taxon>
        <taxon>Vertebrata</taxon>
        <taxon>Euteleostomi</taxon>
        <taxon>Actinopterygii</taxon>
        <taxon>Neopterygii</taxon>
        <taxon>Teleostei</taxon>
        <taxon>Ostariophysi</taxon>
        <taxon>Cypriniformes</taxon>
        <taxon>Cyprinidae</taxon>
        <taxon>Cyprininae</taxon>
        <taxon>Carassius</taxon>
    </lineage>
</organism>
<dbReference type="KEGG" id="caua:113057435"/>
<dbReference type="GO" id="GO:0003677">
    <property type="term" value="F:DNA binding"/>
    <property type="evidence" value="ECO:0007669"/>
    <property type="project" value="UniProtKB-UniRule"/>
</dbReference>
<name>A0A6P6L7Z8_CARAU</name>
<keyword evidence="8" id="KW-1185">Reference proteome</keyword>
<evidence type="ECO:0000313" key="8">
    <source>
        <dbReference type="Proteomes" id="UP000515129"/>
    </source>
</evidence>
<proteinExistence type="predicted"/>
<dbReference type="Pfam" id="PF05485">
    <property type="entry name" value="THAP"/>
    <property type="match status" value="1"/>
</dbReference>
<keyword evidence="1" id="KW-0479">Metal-binding</keyword>
<evidence type="ECO:0000256" key="5">
    <source>
        <dbReference type="PROSITE-ProRule" id="PRU00309"/>
    </source>
</evidence>
<evidence type="ECO:0000313" key="10">
    <source>
        <dbReference type="RefSeq" id="XP_026080657.1"/>
    </source>
</evidence>
<feature type="region of interest" description="Disordered" evidence="6">
    <location>
        <begin position="183"/>
        <end position="205"/>
    </location>
</feature>
<dbReference type="SMART" id="SM00692">
    <property type="entry name" value="DM3"/>
    <property type="match status" value="1"/>
</dbReference>
<evidence type="ECO:0000256" key="3">
    <source>
        <dbReference type="ARBA" id="ARBA00022833"/>
    </source>
</evidence>
<gene>
    <name evidence="9 10" type="primary">LOC113057435</name>
</gene>
<evidence type="ECO:0000256" key="6">
    <source>
        <dbReference type="SAM" id="MobiDB-lite"/>
    </source>
</evidence>
<accession>A0A6P6L7Z8</accession>
<evidence type="ECO:0000256" key="1">
    <source>
        <dbReference type="ARBA" id="ARBA00022723"/>
    </source>
</evidence>
<dbReference type="GeneID" id="113057435"/>
<dbReference type="PANTHER" id="PTHR31751">
    <property type="entry name" value="SI:CH211-108C17.2-RELATED-RELATED"/>
    <property type="match status" value="1"/>
</dbReference>
<dbReference type="OrthoDB" id="5814287at2759"/>
<dbReference type="SMART" id="SM00980">
    <property type="entry name" value="THAP"/>
    <property type="match status" value="1"/>
</dbReference>
<keyword evidence="4 5" id="KW-0238">DNA-binding</keyword>
<evidence type="ECO:0000256" key="4">
    <source>
        <dbReference type="ARBA" id="ARBA00023125"/>
    </source>
</evidence>
<feature type="domain" description="THAP-type" evidence="7">
    <location>
        <begin position="1"/>
        <end position="82"/>
    </location>
</feature>
<evidence type="ECO:0000256" key="2">
    <source>
        <dbReference type="ARBA" id="ARBA00022771"/>
    </source>
</evidence>